<evidence type="ECO:0000259" key="1">
    <source>
        <dbReference type="PROSITE" id="PS50910"/>
    </source>
</evidence>
<evidence type="ECO:0000313" key="2">
    <source>
        <dbReference type="EMBL" id="OGC14926.1"/>
    </source>
</evidence>
<comment type="caution">
    <text evidence="2">The sequence shown here is derived from an EMBL/GenBank/DDBJ whole genome shotgun (WGS) entry which is preliminary data.</text>
</comment>
<feature type="domain" description="HEPN" evidence="1">
    <location>
        <begin position="1"/>
        <end position="87"/>
    </location>
</feature>
<evidence type="ECO:0000313" key="3">
    <source>
        <dbReference type="Proteomes" id="UP000177905"/>
    </source>
</evidence>
<gene>
    <name evidence="2" type="ORF">A2290_07415</name>
</gene>
<reference evidence="2 3" key="1">
    <citation type="journal article" date="2016" name="Nat. Commun.">
        <title>Thousands of microbial genomes shed light on interconnected biogeochemical processes in an aquifer system.</title>
        <authorList>
            <person name="Anantharaman K."/>
            <person name="Brown C.T."/>
            <person name="Hug L.A."/>
            <person name="Sharon I."/>
            <person name="Castelle C.J."/>
            <person name="Probst A.J."/>
            <person name="Thomas B.C."/>
            <person name="Singh A."/>
            <person name="Wilkins M.J."/>
            <person name="Karaoz U."/>
            <person name="Brodie E.L."/>
            <person name="Williams K.H."/>
            <person name="Hubbard S.S."/>
            <person name="Banfield J.F."/>
        </authorList>
    </citation>
    <scope>NUCLEOTIDE SEQUENCE [LARGE SCALE GENOMIC DNA]</scope>
</reference>
<sequence>MYYIIAFHCQQAIEKYLKALLICFGINFPKTHDLLNLLDFVIKKDQFLKAIEQQLLILNPFAVGFRYPGEDIDKEELKEAIKALKILKPILLKRIKEFL</sequence>
<organism evidence="2 3">
    <name type="scientific">candidate division WOR-1 bacterium RIFOXYB2_FULL_36_35</name>
    <dbReference type="NCBI Taxonomy" id="1802578"/>
    <lineage>
        <taxon>Bacteria</taxon>
        <taxon>Bacillati</taxon>
        <taxon>Saganbacteria</taxon>
    </lineage>
</organism>
<dbReference type="AlphaFoldDB" id="A0A1F4S3A1"/>
<dbReference type="Proteomes" id="UP000177905">
    <property type="component" value="Unassembled WGS sequence"/>
</dbReference>
<dbReference type="PROSITE" id="PS50910">
    <property type="entry name" value="HEPN"/>
    <property type="match status" value="1"/>
</dbReference>
<dbReference type="SMART" id="SM00748">
    <property type="entry name" value="HEPN"/>
    <property type="match status" value="1"/>
</dbReference>
<dbReference type="InterPro" id="IPR007842">
    <property type="entry name" value="HEPN_dom"/>
</dbReference>
<dbReference type="Gene3D" id="1.20.120.330">
    <property type="entry name" value="Nucleotidyltransferases domain 2"/>
    <property type="match status" value="1"/>
</dbReference>
<name>A0A1F4S3A1_UNCSA</name>
<dbReference type="EMBL" id="MEUA01000028">
    <property type="protein sequence ID" value="OGC14926.1"/>
    <property type="molecule type" value="Genomic_DNA"/>
</dbReference>
<protein>
    <recommendedName>
        <fullName evidence="1">HEPN domain-containing protein</fullName>
    </recommendedName>
</protein>
<dbReference type="SUPFAM" id="SSF81593">
    <property type="entry name" value="Nucleotidyltransferase substrate binding subunit/domain"/>
    <property type="match status" value="1"/>
</dbReference>
<accession>A0A1F4S3A1</accession>
<proteinExistence type="predicted"/>
<dbReference type="Pfam" id="PF05168">
    <property type="entry name" value="HEPN"/>
    <property type="match status" value="1"/>
</dbReference>